<sequence length="1136" mass="130843">MAQSMVPVFARENYDIWSIKMRTLLLSQGLWDIVENGYQEYSAGETLTAEQKKSLVEDRMSDAKALFLIQQGVAESLFPRIIGAKKSKEAWDKLKEEFQASQKVLAVKLQTLRRQFQNLQMKESEKVKDYFSRVIEIVNQMRLYGEDINDQKVVKKILISLPEKYEYIVAAIEESKDLSTLTIQQLMSSLESHEERKLQREGSSVENAFQSKLSFRPQNSRFRGNFQKNGFPMRDRGFQKNGFSRQNEYGQERREKGTSSSNLWCDICQKSSHTTYMCWKKMTCNKCKRKGHIAKYCRTREINRANFSQEKEKSEEMVFSCHTAQEEKDDVWVIDSGCTNHMAADPNLFREMDSSYHAKIHMGNGSIAQSKGKEGGNWYFITFIDDYTRMIWVYFLKEKSAALEIFKKFKAMVENQSNRKIKVLRSDQGGEYISKEFEKYCENAGIRRQLTAGYSAQQNGVAERKNRTINDMANSMLQDKGMPKSFWAEAVNTAVYILNRSPTKAVPNRTPFEAWYGKKPVIGHMRVFGCICYAQVPAQKRVKFDNKSDRCIFVGYADGQPHMQGTHEVEYHPPSPQSSSPRSSSSASSDSSPSSEEQISYTGISSKTESTSQQRGSEQHEFCNYSVVEPQSFQEAEKHDNWIKAMEDEIHMIEKNNTWELVDRPRDREVIGVKWVYKTKLNPDGSVQKYKARLVAKGFKQKPGIDYYETYAHVARLETIHTIIALAAQKRWKIYQLDVKSAFLNGYLDEEIYVEQPERFSVQGGENKVFRLKKALYGLKQAPRAWYSQIDKYFIQKGFAKSISEPILYVKKTGTDILIVSLYVDDLIYTGNSEKLMQDFKKDMMHTYEMSDLGLLHYFLGMEVHQSDEGIFISQRKYAENILKKFKMDNCKSVTTPLLPNEKQKARDGADKADPTIYRSLVGSLLYLTATRPDIMFAASLLSRYMSSPSQLNFTAAKRVLRYIKGTAYYGIWYKPVKESKLIGYTDSDWAGCLDDMKSTSGYAFSLGSGMWSWSTKKQNIVALSSAEAEYVAASKAVSQVVWLRRIMEDLGEKQYQPTTIYCDSKSAIAINENPVSHDRTKHIAIKYHYIREAVDRQEVKLEFCRTDEQLADIFTKALSKEKFICDRELIGVCKK</sequence>
<dbReference type="SUPFAM" id="SSF56672">
    <property type="entry name" value="DNA/RNA polymerases"/>
    <property type="match status" value="1"/>
</dbReference>
<proteinExistence type="predicted"/>
<protein>
    <submittedName>
        <fullName evidence="4">Polyprotein</fullName>
    </submittedName>
</protein>
<dbReference type="AlphaFoldDB" id="Q6I5H9"/>
<dbReference type="GO" id="GO:0008270">
    <property type="term" value="F:zinc ion binding"/>
    <property type="evidence" value="ECO:0007669"/>
    <property type="project" value="InterPro"/>
</dbReference>
<reference evidence="5" key="2">
    <citation type="journal article" date="2008" name="Nucleic Acids Res.">
        <title>The rice annotation project database (RAP-DB): 2008 update.</title>
        <authorList>
            <consortium name="The rice annotation project (RAP)"/>
        </authorList>
    </citation>
    <scope>GENOME REANNOTATION</scope>
    <source>
        <strain evidence="5">cv. Nipponbare</strain>
    </source>
</reference>
<dbReference type="Pfam" id="PF07727">
    <property type="entry name" value="RVT_2"/>
    <property type="match status" value="1"/>
</dbReference>
<evidence type="ECO:0000259" key="3">
    <source>
        <dbReference type="PROSITE" id="PS50994"/>
    </source>
</evidence>
<keyword evidence="1" id="KW-0378">Hydrolase</keyword>
<dbReference type="InterPro" id="IPR001584">
    <property type="entry name" value="Integrase_cat-core"/>
</dbReference>
<dbReference type="GO" id="GO:0015074">
    <property type="term" value="P:DNA integration"/>
    <property type="evidence" value="ECO:0007669"/>
    <property type="project" value="InterPro"/>
</dbReference>
<feature type="compositionally biased region" description="Polar residues" evidence="2">
    <location>
        <begin position="596"/>
        <end position="616"/>
    </location>
</feature>
<dbReference type="InterPro" id="IPR036875">
    <property type="entry name" value="Znf_CCHC_sf"/>
</dbReference>
<evidence type="ECO:0000313" key="5">
    <source>
        <dbReference type="Proteomes" id="UP000000763"/>
    </source>
</evidence>
<dbReference type="InterPro" id="IPR013103">
    <property type="entry name" value="RVT_2"/>
</dbReference>
<dbReference type="PANTHER" id="PTHR11439:SF502">
    <property type="entry name" value="SECRETED RXLR EFFECTOR PROTEIN 161-LIKE"/>
    <property type="match status" value="1"/>
</dbReference>
<dbReference type="Proteomes" id="UP000000763">
    <property type="component" value="Chromosome 5"/>
</dbReference>
<dbReference type="GO" id="GO:0004190">
    <property type="term" value="F:aspartic-type endopeptidase activity"/>
    <property type="evidence" value="ECO:0007669"/>
    <property type="project" value="UniProtKB-KW"/>
</dbReference>
<reference evidence="5" key="1">
    <citation type="journal article" date="2005" name="Nature">
        <title>The map-based sequence of the rice genome.</title>
        <authorList>
            <consortium name="International rice genome sequencing project (IRGSP)"/>
            <person name="Matsumoto T."/>
            <person name="Wu J."/>
            <person name="Kanamori H."/>
            <person name="Katayose Y."/>
            <person name="Fujisawa M."/>
            <person name="Namiki N."/>
            <person name="Mizuno H."/>
            <person name="Yamamoto K."/>
            <person name="Antonio B.A."/>
            <person name="Baba T."/>
            <person name="Sakata K."/>
            <person name="Nagamura Y."/>
            <person name="Aoki H."/>
            <person name="Arikawa K."/>
            <person name="Arita K."/>
            <person name="Bito T."/>
            <person name="Chiden Y."/>
            <person name="Fujitsuka N."/>
            <person name="Fukunaka R."/>
            <person name="Hamada M."/>
            <person name="Harada C."/>
            <person name="Hayashi A."/>
            <person name="Hijishita S."/>
            <person name="Honda M."/>
            <person name="Hosokawa S."/>
            <person name="Ichikawa Y."/>
            <person name="Idonuma A."/>
            <person name="Iijima M."/>
            <person name="Ikeda M."/>
            <person name="Ikeno M."/>
            <person name="Ito K."/>
            <person name="Ito S."/>
            <person name="Ito T."/>
            <person name="Ito Y."/>
            <person name="Ito Y."/>
            <person name="Iwabuchi A."/>
            <person name="Kamiya K."/>
            <person name="Karasawa W."/>
            <person name="Kurita K."/>
            <person name="Katagiri S."/>
            <person name="Kikuta A."/>
            <person name="Kobayashi H."/>
            <person name="Kobayashi N."/>
            <person name="Machita K."/>
            <person name="Maehara T."/>
            <person name="Masukawa M."/>
            <person name="Mizubayashi T."/>
            <person name="Mukai Y."/>
            <person name="Nagasaki H."/>
            <person name="Nagata Y."/>
            <person name="Naito S."/>
            <person name="Nakashima M."/>
            <person name="Nakama Y."/>
            <person name="Nakamichi Y."/>
            <person name="Nakamura M."/>
            <person name="Meguro A."/>
            <person name="Negishi M."/>
            <person name="Ohta I."/>
            <person name="Ohta T."/>
            <person name="Okamoto M."/>
            <person name="Ono N."/>
            <person name="Saji S."/>
            <person name="Sakaguchi M."/>
            <person name="Sakai K."/>
            <person name="Shibata M."/>
            <person name="Shimokawa T."/>
            <person name="Song J."/>
            <person name="Takazaki Y."/>
            <person name="Terasawa K."/>
            <person name="Tsugane M."/>
            <person name="Tsuji K."/>
            <person name="Ueda S."/>
            <person name="Waki K."/>
            <person name="Yamagata H."/>
            <person name="Yamamoto M."/>
            <person name="Yamamoto S."/>
            <person name="Yamane H."/>
            <person name="Yoshiki S."/>
            <person name="Yoshihara R."/>
            <person name="Yukawa K."/>
            <person name="Zhong H."/>
            <person name="Yano M."/>
            <person name="Yuan Q."/>
            <person name="Ouyang S."/>
            <person name="Liu J."/>
            <person name="Jones K.M."/>
            <person name="Gansberger K."/>
            <person name="Moffat K."/>
            <person name="Hill J."/>
            <person name="Bera J."/>
            <person name="Fadrosh D."/>
            <person name="Jin S."/>
            <person name="Johri S."/>
            <person name="Kim M."/>
            <person name="Overton L."/>
            <person name="Reardon M."/>
            <person name="Tsitrin T."/>
            <person name="Vuong H."/>
            <person name="Weaver B."/>
            <person name="Ciecko A."/>
            <person name="Tallon L."/>
            <person name="Jackson J."/>
            <person name="Pai G."/>
            <person name="Aken S.V."/>
            <person name="Utterback T."/>
            <person name="Reidmuller S."/>
            <person name="Feldblyum T."/>
            <person name="Hsiao J."/>
            <person name="Zismann V."/>
            <person name="Iobst S."/>
            <person name="de Vazeille A.R."/>
            <person name="Buell C.R."/>
            <person name="Ying K."/>
            <person name="Li Y."/>
            <person name="Lu T."/>
            <person name="Huang Y."/>
            <person name="Zhao Q."/>
            <person name="Feng Q."/>
            <person name="Zhang L."/>
            <person name="Zhu J."/>
            <person name="Weng Q."/>
            <person name="Mu J."/>
            <person name="Lu Y."/>
            <person name="Fan D."/>
            <person name="Liu Y."/>
            <person name="Guan J."/>
            <person name="Zhang Y."/>
            <person name="Yu S."/>
            <person name="Liu X."/>
            <person name="Zhang Y."/>
            <person name="Hong G."/>
            <person name="Han B."/>
            <person name="Choisne N."/>
            <person name="Demange N."/>
            <person name="Orjeda G."/>
            <person name="Samain S."/>
            <person name="Cattolico L."/>
            <person name="Pelletier E."/>
            <person name="Couloux A."/>
            <person name="Segurens B."/>
            <person name="Wincker P."/>
            <person name="D'Hont A."/>
            <person name="Scarpelli C."/>
            <person name="Weissenbach J."/>
            <person name="Salanoubat M."/>
            <person name="Quetier F."/>
            <person name="Yu Y."/>
            <person name="Kim H.R."/>
            <person name="Rambo T."/>
            <person name="Currie J."/>
            <person name="Collura K."/>
            <person name="Luo M."/>
            <person name="Yang T."/>
            <person name="Ammiraju J.S.S."/>
            <person name="Engler F."/>
            <person name="Soderlund C."/>
            <person name="Wing R.A."/>
            <person name="Palmer L.E."/>
            <person name="de la Bastide M."/>
            <person name="Spiegel L."/>
            <person name="Nascimento L."/>
            <person name="Zutavern T."/>
            <person name="O'Shaughnessy A."/>
            <person name="Dike S."/>
            <person name="Dedhia N."/>
            <person name="Preston R."/>
            <person name="Balija V."/>
            <person name="McCombie W.R."/>
            <person name="Chow T."/>
            <person name="Chen H."/>
            <person name="Chung M."/>
            <person name="Chen C."/>
            <person name="Shaw J."/>
            <person name="Wu H."/>
            <person name="Hsiao K."/>
            <person name="Chao Y."/>
            <person name="Chu M."/>
            <person name="Cheng C."/>
            <person name="Hour A."/>
            <person name="Lee P."/>
            <person name="Lin S."/>
            <person name="Lin Y."/>
            <person name="Liou J."/>
            <person name="Liu S."/>
            <person name="Hsing Y."/>
            <person name="Raghuvanshi S."/>
            <person name="Mohanty A."/>
            <person name="Bharti A.K."/>
            <person name="Gaur A."/>
            <person name="Gupta V."/>
            <person name="Kumar D."/>
            <person name="Ravi V."/>
            <person name="Vij S."/>
            <person name="Kapur A."/>
            <person name="Khurana P."/>
            <person name="Khurana P."/>
            <person name="Khurana J.P."/>
            <person name="Tyagi A.K."/>
            <person name="Gaikwad K."/>
            <person name="Singh A."/>
            <person name="Dalal V."/>
            <person name="Srivastava S."/>
            <person name="Dixit A."/>
            <person name="Pal A.K."/>
            <person name="Ghazi I.A."/>
            <person name="Yadav M."/>
            <person name="Pandit A."/>
            <person name="Bhargava A."/>
            <person name="Sureshbabu K."/>
            <person name="Batra K."/>
            <person name="Sharma T.R."/>
            <person name="Mohapatra T."/>
            <person name="Singh N.K."/>
            <person name="Messing J."/>
            <person name="Nelson A.B."/>
            <person name="Fuks G."/>
            <person name="Kavchok S."/>
            <person name="Keizer G."/>
            <person name="Linton E."/>
            <person name="Llaca V."/>
            <person name="Song R."/>
            <person name="Tanyolac B."/>
            <person name="Young S."/>
            <person name="Ho-Il K."/>
            <person name="Hahn J.H."/>
            <person name="Sangsakoo G."/>
            <person name="Vanavichit A."/>
            <person name="de Mattos Luiz.A.T."/>
            <person name="Zimmer P.D."/>
            <person name="Malone G."/>
            <person name="Dellagostin O."/>
            <person name="de Oliveira A.C."/>
            <person name="Bevan M."/>
            <person name="Bancroft I."/>
            <person name="Minx P."/>
            <person name="Cordum H."/>
            <person name="Wilson R."/>
            <person name="Cheng Z."/>
            <person name="Jin W."/>
            <person name="Jiang J."/>
            <person name="Leong S.A."/>
            <person name="Iwama H."/>
            <person name="Gojobori T."/>
            <person name="Itoh T."/>
            <person name="Niimura Y."/>
            <person name="Fujii Y."/>
            <person name="Habara T."/>
            <person name="Sakai H."/>
            <person name="Sato Y."/>
            <person name="Wilson G."/>
            <person name="Kumar K."/>
            <person name="McCouch S."/>
            <person name="Juretic N."/>
            <person name="Hoen D."/>
            <person name="Wright S."/>
            <person name="Bruskiewich R."/>
            <person name="Bureau T."/>
            <person name="Miyao A."/>
            <person name="Hirochika H."/>
            <person name="Nishikawa T."/>
            <person name="Kadowaki K."/>
            <person name="Sugiura M."/>
            <person name="Burr B."/>
            <person name="Sasaki T."/>
        </authorList>
    </citation>
    <scope>NUCLEOTIDE SEQUENCE [LARGE SCALE GENOMIC DNA]</scope>
    <source>
        <strain evidence="5">cv. Nipponbare</strain>
    </source>
</reference>
<feature type="region of interest" description="Disordered" evidence="2">
    <location>
        <begin position="235"/>
        <end position="255"/>
    </location>
</feature>
<dbReference type="Pfam" id="PF00665">
    <property type="entry name" value="rve"/>
    <property type="match status" value="1"/>
</dbReference>
<dbReference type="Pfam" id="PF25597">
    <property type="entry name" value="SH3_retrovirus"/>
    <property type="match status" value="1"/>
</dbReference>
<dbReference type="PROSITE" id="PS50994">
    <property type="entry name" value="INTEGRASE"/>
    <property type="match status" value="1"/>
</dbReference>
<dbReference type="InterPro" id="IPR012337">
    <property type="entry name" value="RNaseH-like_sf"/>
</dbReference>
<gene>
    <name evidence="4" type="primary">OSJNBa0053E05.7</name>
</gene>
<feature type="compositionally biased region" description="Low complexity" evidence="2">
    <location>
        <begin position="577"/>
        <end position="595"/>
    </location>
</feature>
<dbReference type="InterPro" id="IPR054722">
    <property type="entry name" value="PolX-like_BBD"/>
</dbReference>
<feature type="region of interest" description="Disordered" evidence="2">
    <location>
        <begin position="563"/>
        <end position="619"/>
    </location>
</feature>
<dbReference type="EMBL" id="AC121365">
    <property type="protein sequence ID" value="AAT47077.1"/>
    <property type="molecule type" value="Genomic_DNA"/>
</dbReference>
<evidence type="ECO:0000256" key="2">
    <source>
        <dbReference type="SAM" id="MobiDB-lite"/>
    </source>
</evidence>
<dbReference type="Pfam" id="PF14223">
    <property type="entry name" value="Retrotran_gag_2"/>
    <property type="match status" value="1"/>
</dbReference>
<accession>Q6I5H9</accession>
<name>Q6I5H9_ORYSJ</name>
<dbReference type="SUPFAM" id="SSF57756">
    <property type="entry name" value="Retrovirus zinc finger-like domains"/>
    <property type="match status" value="1"/>
</dbReference>
<dbReference type="InterPro" id="IPR043502">
    <property type="entry name" value="DNA/RNA_pol_sf"/>
</dbReference>
<dbReference type="InterPro" id="IPR057670">
    <property type="entry name" value="SH3_retrovirus"/>
</dbReference>
<evidence type="ECO:0000256" key="1">
    <source>
        <dbReference type="ARBA" id="ARBA00022750"/>
    </source>
</evidence>
<dbReference type="SUPFAM" id="SSF53098">
    <property type="entry name" value="Ribonuclease H-like"/>
    <property type="match status" value="1"/>
</dbReference>
<dbReference type="InterPro" id="IPR036397">
    <property type="entry name" value="RNaseH_sf"/>
</dbReference>
<dbReference type="GO" id="GO:0003676">
    <property type="term" value="F:nucleic acid binding"/>
    <property type="evidence" value="ECO:0007669"/>
    <property type="project" value="InterPro"/>
</dbReference>
<dbReference type="PANTHER" id="PTHR11439">
    <property type="entry name" value="GAG-POL-RELATED RETROTRANSPOSON"/>
    <property type="match status" value="1"/>
</dbReference>
<dbReference type="CDD" id="cd09272">
    <property type="entry name" value="RNase_HI_RT_Ty1"/>
    <property type="match status" value="1"/>
</dbReference>
<evidence type="ECO:0000313" key="4">
    <source>
        <dbReference type="EMBL" id="AAT47077.1"/>
    </source>
</evidence>
<organism evidence="4 5">
    <name type="scientific">Oryza sativa subsp. japonica</name>
    <name type="common">Rice</name>
    <dbReference type="NCBI Taxonomy" id="39947"/>
    <lineage>
        <taxon>Eukaryota</taxon>
        <taxon>Viridiplantae</taxon>
        <taxon>Streptophyta</taxon>
        <taxon>Embryophyta</taxon>
        <taxon>Tracheophyta</taxon>
        <taxon>Spermatophyta</taxon>
        <taxon>Magnoliopsida</taxon>
        <taxon>Liliopsida</taxon>
        <taxon>Poales</taxon>
        <taxon>Poaceae</taxon>
        <taxon>BOP clade</taxon>
        <taxon>Oryzoideae</taxon>
        <taxon>Oryzeae</taxon>
        <taxon>Oryzinae</taxon>
        <taxon>Oryza</taxon>
        <taxon>Oryza sativa</taxon>
    </lineage>
</organism>
<keyword evidence="1" id="KW-0064">Aspartyl protease</keyword>
<keyword evidence="1" id="KW-0645">Protease</keyword>
<dbReference type="Gene3D" id="3.30.420.10">
    <property type="entry name" value="Ribonuclease H-like superfamily/Ribonuclease H"/>
    <property type="match status" value="1"/>
</dbReference>
<feature type="domain" description="Integrase catalytic" evidence="3">
    <location>
        <begin position="342"/>
        <end position="519"/>
    </location>
</feature>
<dbReference type="Pfam" id="PF22936">
    <property type="entry name" value="Pol_BBD"/>
    <property type="match status" value="1"/>
</dbReference>